<protein>
    <recommendedName>
        <fullName evidence="4">5'-nucleotidase, lipoprotein e(P4) family</fullName>
    </recommendedName>
</protein>
<dbReference type="PANTHER" id="PTHR31284">
    <property type="entry name" value="ACID PHOSPHATASE-LIKE PROTEIN"/>
    <property type="match status" value="1"/>
</dbReference>
<dbReference type="EMBL" id="CP072648">
    <property type="protein sequence ID" value="QUW02216.1"/>
    <property type="molecule type" value="Genomic_DNA"/>
</dbReference>
<dbReference type="PANTHER" id="PTHR31284:SF10">
    <property type="entry name" value="ACID PHOSPHATASE-LIKE PROTEIN"/>
    <property type="match status" value="1"/>
</dbReference>
<sequence length="284" mass="31841">MSHVGQNARMVAVLAAGLLLGLGLGSTGTTALGQREMPPRVNPQERTLDANLFVQTSAEYVACCLQTYAWATERLRQRLAAMPPSDQPPAVIMDLDETVLDNAGFQSFLDRESKGYEQATWERWEREFPTEVGLVPGAKAFITEAERAGVTVVYISNRTDRDATMAALRRNGLSVDGMADRLLLRADTSDKTGRRKIVEDRYRVLLYVGDNLRDFSEVFVTPKLQPDASDAERLTALAARRAAVEQRAYRFGTDWFLLPNPVYGEWQTPLGKEPRRFLRPTQMK</sequence>
<dbReference type="Pfam" id="PF03767">
    <property type="entry name" value="Acid_phosphat_B"/>
    <property type="match status" value="1"/>
</dbReference>
<dbReference type="InterPro" id="IPR006423">
    <property type="entry name" value="Lipo_e_P4"/>
</dbReference>
<evidence type="ECO:0008006" key="4">
    <source>
        <dbReference type="Google" id="ProtNLM"/>
    </source>
</evidence>
<evidence type="ECO:0000256" key="1">
    <source>
        <dbReference type="ARBA" id="ARBA00022729"/>
    </source>
</evidence>
<accession>A0ABX8B5G4</accession>
<dbReference type="InterPro" id="IPR005519">
    <property type="entry name" value="Acid_phosphat_B-like"/>
</dbReference>
<evidence type="ECO:0000313" key="2">
    <source>
        <dbReference type="EMBL" id="QUW02216.1"/>
    </source>
</evidence>
<gene>
    <name evidence="2" type="ORF">J8C06_07555</name>
</gene>
<organism evidence="2 3">
    <name type="scientific">Chloracidobacterium validum</name>
    <dbReference type="NCBI Taxonomy" id="2821543"/>
    <lineage>
        <taxon>Bacteria</taxon>
        <taxon>Pseudomonadati</taxon>
        <taxon>Acidobacteriota</taxon>
        <taxon>Terriglobia</taxon>
        <taxon>Terriglobales</taxon>
        <taxon>Acidobacteriaceae</taxon>
        <taxon>Chloracidobacterium</taxon>
    </lineage>
</organism>
<dbReference type="Gene3D" id="3.40.50.1000">
    <property type="entry name" value="HAD superfamily/HAD-like"/>
    <property type="match status" value="1"/>
</dbReference>
<keyword evidence="3" id="KW-1185">Reference proteome</keyword>
<evidence type="ECO:0000313" key="3">
    <source>
        <dbReference type="Proteomes" id="UP000676506"/>
    </source>
</evidence>
<reference evidence="2 3" key="1">
    <citation type="submission" date="2021-03" db="EMBL/GenBank/DDBJ databases">
        <title>Genomic and phenotypic characterization of Chloracidobacterium isolates provides evidence for multiple species.</title>
        <authorList>
            <person name="Saini M.K."/>
            <person name="Costas A.M.G."/>
            <person name="Tank M."/>
            <person name="Bryant D.A."/>
        </authorList>
    </citation>
    <scope>NUCLEOTIDE SEQUENCE [LARGE SCALE GENOMIC DNA]</scope>
    <source>
        <strain evidence="2 3">BV2-C</strain>
    </source>
</reference>
<dbReference type="SFLD" id="SFLDS00003">
    <property type="entry name" value="Haloacid_Dehalogenase"/>
    <property type="match status" value="1"/>
</dbReference>
<name>A0ABX8B5G4_9BACT</name>
<dbReference type="SUPFAM" id="SSF56784">
    <property type="entry name" value="HAD-like"/>
    <property type="match status" value="1"/>
</dbReference>
<keyword evidence="1" id="KW-0732">Signal</keyword>
<dbReference type="InterPro" id="IPR023214">
    <property type="entry name" value="HAD_sf"/>
</dbReference>
<proteinExistence type="predicted"/>
<dbReference type="SFLD" id="SFLDG01125">
    <property type="entry name" value="C1.1:_Acid_Phosphatase_Like"/>
    <property type="match status" value="1"/>
</dbReference>
<dbReference type="Proteomes" id="UP000676506">
    <property type="component" value="Chromosome 1"/>
</dbReference>
<dbReference type="RefSeq" id="WP_211428106.1">
    <property type="nucleotide sequence ID" value="NZ_CP072648.1"/>
</dbReference>
<dbReference type="InterPro" id="IPR036412">
    <property type="entry name" value="HAD-like_sf"/>
</dbReference>